<reference evidence="1 2" key="1">
    <citation type="submission" date="2016-11" db="EMBL/GenBank/DDBJ databases">
        <authorList>
            <person name="Jaros S."/>
            <person name="Januszkiewicz K."/>
            <person name="Wedrychowicz H."/>
        </authorList>
    </citation>
    <scope>NUCLEOTIDE SEQUENCE [LARGE SCALE GENOMIC DNA]</scope>
    <source>
        <strain evidence="1 2">GAS242</strain>
    </source>
</reference>
<dbReference type="EMBL" id="LT670818">
    <property type="protein sequence ID" value="SHG20623.1"/>
    <property type="molecule type" value="Genomic_DNA"/>
</dbReference>
<evidence type="ECO:0000313" key="1">
    <source>
        <dbReference type="EMBL" id="SHG20623.1"/>
    </source>
</evidence>
<accession>A0A1M5HXN7</accession>
<sequence length="342" mass="37513">MLKELFGAALAVALALLNLLVSSDVAFSDKLACDLVGHLGPNIPNATSERQSFFEGGKNYPIDIHSLSEPAPWQQNFLCFRYEVVNPSNETIPLLFWKLIDDFGAQDLDTSRQRVRVRPSAFKDPIRAPTELSAFRRAHVEAEVWMSVEDAQKKAADANNPSLQFIYTKPTNYGGAIAKAVALGQLPDSEVLQVQNKGDLSQIPPVADVIENSSGKVRVSSYVIREKGAIFTEISARPASNKVRPRIFAPALLAMWSKSPEIFVSTLARLRESPESLEISTVDGTARIQMPSNAAANAPLFLVEHPITIRWEGNNPSSQCILVASYSAFPVNLGEDFCESKK</sequence>
<dbReference type="AlphaFoldDB" id="A0A1M5HXN7"/>
<dbReference type="OrthoDB" id="9840008at2"/>
<name>A0A1M5HXN7_9BRAD</name>
<protein>
    <submittedName>
        <fullName evidence="1">Uncharacterized protein</fullName>
    </submittedName>
</protein>
<proteinExistence type="predicted"/>
<organism evidence="1 2">
    <name type="scientific">Bradyrhizobium erythrophlei</name>
    <dbReference type="NCBI Taxonomy" id="1437360"/>
    <lineage>
        <taxon>Bacteria</taxon>
        <taxon>Pseudomonadati</taxon>
        <taxon>Pseudomonadota</taxon>
        <taxon>Alphaproteobacteria</taxon>
        <taxon>Hyphomicrobiales</taxon>
        <taxon>Nitrobacteraceae</taxon>
        <taxon>Bradyrhizobium</taxon>
    </lineage>
</organism>
<evidence type="ECO:0000313" key="2">
    <source>
        <dbReference type="Proteomes" id="UP000190675"/>
    </source>
</evidence>
<dbReference type="RefSeq" id="WP_154073075.1">
    <property type="nucleotide sequence ID" value="NZ_LT670818.1"/>
</dbReference>
<gene>
    <name evidence="1" type="ORF">SAMN05444169_1123</name>
</gene>
<dbReference type="Proteomes" id="UP000190675">
    <property type="component" value="Chromosome I"/>
</dbReference>